<dbReference type="EMBL" id="UYRU01043206">
    <property type="protein sequence ID" value="VDK80757.1"/>
    <property type="molecule type" value="Genomic_DNA"/>
</dbReference>
<dbReference type="OrthoDB" id="6257962at2759"/>
<dbReference type="SMART" id="SM00150">
    <property type="entry name" value="SPEC"/>
    <property type="match status" value="4"/>
</dbReference>
<keyword evidence="2" id="KW-0175">Coiled coil</keyword>
<dbReference type="InterPro" id="IPR018159">
    <property type="entry name" value="Spectrin/alpha-actinin"/>
</dbReference>
<organism evidence="4 5">
    <name type="scientific">Dibothriocephalus latus</name>
    <name type="common">Fish tapeworm</name>
    <name type="synonym">Diphyllobothrium latum</name>
    <dbReference type="NCBI Taxonomy" id="60516"/>
    <lineage>
        <taxon>Eukaryota</taxon>
        <taxon>Metazoa</taxon>
        <taxon>Spiralia</taxon>
        <taxon>Lophotrochozoa</taxon>
        <taxon>Platyhelminthes</taxon>
        <taxon>Cestoda</taxon>
        <taxon>Eucestoda</taxon>
        <taxon>Diphyllobothriidea</taxon>
        <taxon>Diphyllobothriidae</taxon>
        <taxon>Dibothriocephalus</taxon>
    </lineage>
</organism>
<sequence length="1110" mass="123687">MQPQLIRTVPPPRPIRQKARLAQLDEDIKRNEDLVAWYKLADEMNDIKGWADAKSADLREALDGKQAPRTPHEQNTQRQKHERICNDIERKEPRVKELLDPKICPMPACLQKAGIPGSDPRPELAESVGELKRLASERSKQLLASVDTTDLLSRLADVAEQINSTTVAVDALVEGQSAFPLASSAKKLKGIEETVQKMEPVINDLSQQVDQKLATMQHDRSTLSKPLKKGRKHVIDALQDLKDRISAAKFVPLFEFYYHTIHRMHNLKTRSLVLQNWVADFMQLSEDQQEDITKALAFASSANVGNSSDPNRWQVFVEDLPNLLSRIDECIGEGTDLRNDLVQPYGTNAGNVAVMPVRRKKDLSQPENPFYLSPQEFATPLQMEYPLCSEQSAQTAADQVKEQIDSLTRDRQLLQKEVQAGEDRKENAKLFSSFNEDWVDIMERIQEKDAHLTALAAIPPKSQSLLKGQVSKHEVLEAEVVHIKQRASEVEQAGSDLLTQLRAPGEGQSGQAQEAQKVRDKLSALEKALQALEDKLAQRRKCLNECDRYLRFCQQVSDFILWCNDLDHEVALTEGAVKASSHIITGAVNRLVSPAAPTAGTGLSIDLNQAEQQSSTYERLNDEMRTKWSPLSTALVQEAEDMINLNHYAAADLNAKVEQLLVAQKRAEEGLKSANLRMPQLIDLLHLRREIAALVSQLAAQPARLQALVKECSSSSNLQGGQCDKLTSSAEDCADLMASLDRCSRQLTWEEEARDIEGWLNEREAELAELSRPKAEVTMTGDVILEQLNTLKRQETFQNSVSANSSHAEGLIKRAKELIAEENKVTNNPNSAVSQRLAERLERINQRWKALLASCAAIAATLNQSRDLLDYQREAEALERWLRDKDILLAKSDLGSDYDHCISLKDKAKEAAAGKTLWSLAPSCLELMQSSVCILLVYQQVNKQTMQAFDDLSRKVSKALRTATGGASSGGAASVAALNQRTADYIDRWTADIQDRWRRIAEQLAAYVALLDLASGIHELLSRYNVLLSETQDRKTRAAALDDLAKAQSAAELQAILRVCARGERDIAAIDDHAHGLAAEAKKTVDRVTASSKDGRLQPFVDNLKRKPVR</sequence>
<dbReference type="InterPro" id="IPR002017">
    <property type="entry name" value="Spectrin_repeat"/>
</dbReference>
<feature type="coiled-coil region" evidence="2">
    <location>
        <begin position="390"/>
        <end position="424"/>
    </location>
</feature>
<feature type="region of interest" description="Disordered" evidence="3">
    <location>
        <begin position="63"/>
        <end position="88"/>
    </location>
</feature>
<reference evidence="4 5" key="1">
    <citation type="submission" date="2018-11" db="EMBL/GenBank/DDBJ databases">
        <authorList>
            <consortium name="Pathogen Informatics"/>
        </authorList>
    </citation>
    <scope>NUCLEOTIDE SEQUENCE [LARGE SCALE GENOMIC DNA]</scope>
</reference>
<keyword evidence="1" id="KW-0677">Repeat</keyword>
<evidence type="ECO:0000256" key="1">
    <source>
        <dbReference type="ARBA" id="ARBA00022737"/>
    </source>
</evidence>
<dbReference type="CDD" id="cd00176">
    <property type="entry name" value="SPEC"/>
    <property type="match status" value="2"/>
</dbReference>
<proteinExistence type="predicted"/>
<protein>
    <submittedName>
        <fullName evidence="4">Uncharacterized protein</fullName>
    </submittedName>
</protein>
<evidence type="ECO:0000256" key="2">
    <source>
        <dbReference type="SAM" id="Coils"/>
    </source>
</evidence>
<feature type="coiled-coil region" evidence="2">
    <location>
        <begin position="473"/>
        <end position="545"/>
    </location>
</feature>
<dbReference type="Gene3D" id="1.20.58.60">
    <property type="match status" value="4"/>
</dbReference>
<evidence type="ECO:0000256" key="3">
    <source>
        <dbReference type="SAM" id="MobiDB-lite"/>
    </source>
</evidence>
<dbReference type="SUPFAM" id="SSF46966">
    <property type="entry name" value="Spectrin repeat"/>
    <property type="match status" value="3"/>
</dbReference>
<gene>
    <name evidence="4" type="ORF">DILT_LOCUS3141</name>
</gene>
<name>A0A3P6T6K9_DIBLA</name>
<dbReference type="Pfam" id="PF00435">
    <property type="entry name" value="Spectrin"/>
    <property type="match status" value="1"/>
</dbReference>
<dbReference type="Proteomes" id="UP000281553">
    <property type="component" value="Unassembled WGS sequence"/>
</dbReference>
<dbReference type="PANTHER" id="PTHR11915">
    <property type="entry name" value="SPECTRIN/FILAMIN RELATED CYTOSKELETAL PROTEIN"/>
    <property type="match status" value="1"/>
</dbReference>
<accession>A0A3P6T6K9</accession>
<dbReference type="AlphaFoldDB" id="A0A3P6T6K9"/>
<keyword evidence="5" id="KW-1185">Reference proteome</keyword>
<evidence type="ECO:0000313" key="4">
    <source>
        <dbReference type="EMBL" id="VDK80757.1"/>
    </source>
</evidence>
<evidence type="ECO:0000313" key="5">
    <source>
        <dbReference type="Proteomes" id="UP000281553"/>
    </source>
</evidence>